<evidence type="ECO:0000259" key="1">
    <source>
        <dbReference type="Pfam" id="PF13683"/>
    </source>
</evidence>
<accession>A0ABW1KLI8</accession>
<dbReference type="EMBL" id="JBHSPR010000064">
    <property type="protein sequence ID" value="MFC6022691.1"/>
    <property type="molecule type" value="Genomic_DNA"/>
</dbReference>
<evidence type="ECO:0000313" key="2">
    <source>
        <dbReference type="EMBL" id="MFC6022691.1"/>
    </source>
</evidence>
<sequence length="102" mass="11811">MFTAEGIRVVKIPPRTPRANAFIERWGRSLRQECTDHVLVYNERHAAAVVDEYVQHFNDHRPHQGLQQLPPNHDPTVVISMDGPVRRRRRLGGVVNEYHRAA</sequence>
<dbReference type="Pfam" id="PF13683">
    <property type="entry name" value="rve_3"/>
    <property type="match status" value="1"/>
</dbReference>
<proteinExistence type="predicted"/>
<dbReference type="SUPFAM" id="SSF53098">
    <property type="entry name" value="Ribonuclease H-like"/>
    <property type="match status" value="1"/>
</dbReference>
<feature type="domain" description="Integrase catalytic" evidence="1">
    <location>
        <begin position="6"/>
        <end position="71"/>
    </location>
</feature>
<dbReference type="Gene3D" id="3.30.420.10">
    <property type="entry name" value="Ribonuclease H-like superfamily/Ribonuclease H"/>
    <property type="match status" value="1"/>
</dbReference>
<name>A0ABW1KLI8_9ACTN</name>
<reference evidence="3" key="1">
    <citation type="journal article" date="2019" name="Int. J. Syst. Evol. Microbiol.">
        <title>The Global Catalogue of Microorganisms (GCM) 10K type strain sequencing project: providing services to taxonomists for standard genome sequencing and annotation.</title>
        <authorList>
            <consortium name="The Broad Institute Genomics Platform"/>
            <consortium name="The Broad Institute Genome Sequencing Center for Infectious Disease"/>
            <person name="Wu L."/>
            <person name="Ma J."/>
        </authorList>
    </citation>
    <scope>NUCLEOTIDE SEQUENCE [LARGE SCALE GENOMIC DNA]</scope>
    <source>
        <strain evidence="3">ZS-35-S2</strain>
    </source>
</reference>
<comment type="caution">
    <text evidence="2">The sequence shown here is derived from an EMBL/GenBank/DDBJ whole genome shotgun (WGS) entry which is preliminary data.</text>
</comment>
<keyword evidence="3" id="KW-1185">Reference proteome</keyword>
<dbReference type="InterPro" id="IPR036397">
    <property type="entry name" value="RNaseH_sf"/>
</dbReference>
<organism evidence="2 3">
    <name type="scientific">Plantactinospora solaniradicis</name>
    <dbReference type="NCBI Taxonomy" id="1723736"/>
    <lineage>
        <taxon>Bacteria</taxon>
        <taxon>Bacillati</taxon>
        <taxon>Actinomycetota</taxon>
        <taxon>Actinomycetes</taxon>
        <taxon>Micromonosporales</taxon>
        <taxon>Micromonosporaceae</taxon>
        <taxon>Plantactinospora</taxon>
    </lineage>
</organism>
<protein>
    <submittedName>
        <fullName evidence="2">Integrase core domain-containing protein</fullName>
    </submittedName>
</protein>
<dbReference type="InterPro" id="IPR001584">
    <property type="entry name" value="Integrase_cat-core"/>
</dbReference>
<dbReference type="Proteomes" id="UP001596203">
    <property type="component" value="Unassembled WGS sequence"/>
</dbReference>
<dbReference type="RefSeq" id="WP_377432446.1">
    <property type="nucleotide sequence ID" value="NZ_JBHSPR010000064.1"/>
</dbReference>
<evidence type="ECO:0000313" key="3">
    <source>
        <dbReference type="Proteomes" id="UP001596203"/>
    </source>
</evidence>
<gene>
    <name evidence="2" type="ORF">ACFP2T_41870</name>
</gene>
<dbReference type="InterPro" id="IPR012337">
    <property type="entry name" value="RNaseH-like_sf"/>
</dbReference>